<protein>
    <submittedName>
        <fullName evidence="3">Oxidoreductase</fullName>
    </submittedName>
</protein>
<dbReference type="GO" id="GO:0016020">
    <property type="term" value="C:membrane"/>
    <property type="evidence" value="ECO:0007669"/>
    <property type="project" value="TreeGrafter"/>
</dbReference>
<dbReference type="PANTHER" id="PTHR44196:SF1">
    <property type="entry name" value="DEHYDROGENASE_REDUCTASE SDR FAMILY MEMBER 7B"/>
    <property type="match status" value="1"/>
</dbReference>
<dbReference type="SUPFAM" id="SSF51735">
    <property type="entry name" value="NAD(P)-binding Rossmann-fold domains"/>
    <property type="match status" value="1"/>
</dbReference>
<dbReference type="InterPro" id="IPR036291">
    <property type="entry name" value="NAD(P)-bd_dom_sf"/>
</dbReference>
<keyword evidence="4" id="KW-1185">Reference proteome</keyword>
<dbReference type="RefSeq" id="WP_189501624.1">
    <property type="nucleotide sequence ID" value="NZ_BMZQ01000001.1"/>
</dbReference>
<evidence type="ECO:0000313" key="4">
    <source>
        <dbReference type="Proteomes" id="UP000630142"/>
    </source>
</evidence>
<reference evidence="3" key="2">
    <citation type="submission" date="2020-09" db="EMBL/GenBank/DDBJ databases">
        <authorList>
            <person name="Sun Q."/>
            <person name="Kim S."/>
        </authorList>
    </citation>
    <scope>NUCLEOTIDE SEQUENCE</scope>
    <source>
        <strain evidence="3">KCTC 42249</strain>
    </source>
</reference>
<reference evidence="3" key="1">
    <citation type="journal article" date="2014" name="Int. J. Syst. Evol. Microbiol.">
        <title>Complete genome sequence of Corynebacterium casei LMG S-19264T (=DSM 44701T), isolated from a smear-ripened cheese.</title>
        <authorList>
            <consortium name="US DOE Joint Genome Institute (JGI-PGF)"/>
            <person name="Walter F."/>
            <person name="Albersmeier A."/>
            <person name="Kalinowski J."/>
            <person name="Ruckert C."/>
        </authorList>
    </citation>
    <scope>NUCLEOTIDE SEQUENCE</scope>
    <source>
        <strain evidence="3">KCTC 42249</strain>
    </source>
</reference>
<accession>A0A8J3DLV4</accession>
<evidence type="ECO:0000256" key="1">
    <source>
        <dbReference type="ARBA" id="ARBA00006484"/>
    </source>
</evidence>
<dbReference type="Proteomes" id="UP000630142">
    <property type="component" value="Unassembled WGS sequence"/>
</dbReference>
<dbReference type="InterPro" id="IPR020904">
    <property type="entry name" value="Sc_DH/Rdtase_CS"/>
</dbReference>
<proteinExistence type="inferred from homology"/>
<keyword evidence="2" id="KW-0560">Oxidoreductase</keyword>
<dbReference type="GO" id="GO:0016491">
    <property type="term" value="F:oxidoreductase activity"/>
    <property type="evidence" value="ECO:0007669"/>
    <property type="project" value="UniProtKB-KW"/>
</dbReference>
<sequence>MSLFRASPEDGVAWVTGASGGIGYALCLALAREGYTVAASARSVDKLETLTKENVGNGRIVAFPLDVTDEDAARATVERVEAELGPIALAVLNAGTSLPAAGSRVQPALYERVYDVNIFGVVRCLAPVVEKMKARKRGQIAIVGSLTAYFGLPTTAAYGSTKSALNTIAEALRFDLRKINVRIQMINPGFVETAMTRLNKFPMPALMQTDAAAARMVTGLRSGGFEVVFPRRLAWPMKLVRILPHGLRHELLFRLSGWNKRSWG</sequence>
<dbReference type="InterPro" id="IPR002347">
    <property type="entry name" value="SDR_fam"/>
</dbReference>
<dbReference type="PANTHER" id="PTHR44196">
    <property type="entry name" value="DEHYDROGENASE/REDUCTASE SDR FAMILY MEMBER 7B"/>
    <property type="match status" value="1"/>
</dbReference>
<evidence type="ECO:0000313" key="3">
    <source>
        <dbReference type="EMBL" id="GHD07947.1"/>
    </source>
</evidence>
<organism evidence="3 4">
    <name type="scientific">Tianweitania populi</name>
    <dbReference type="NCBI Taxonomy" id="1607949"/>
    <lineage>
        <taxon>Bacteria</taxon>
        <taxon>Pseudomonadati</taxon>
        <taxon>Pseudomonadota</taxon>
        <taxon>Alphaproteobacteria</taxon>
        <taxon>Hyphomicrobiales</taxon>
        <taxon>Phyllobacteriaceae</taxon>
        <taxon>Tianweitania</taxon>
    </lineage>
</organism>
<evidence type="ECO:0000256" key="2">
    <source>
        <dbReference type="ARBA" id="ARBA00023002"/>
    </source>
</evidence>
<comment type="caution">
    <text evidence="3">The sequence shown here is derived from an EMBL/GenBank/DDBJ whole genome shotgun (WGS) entry which is preliminary data.</text>
</comment>
<dbReference type="AlphaFoldDB" id="A0A8J3DLV4"/>
<dbReference type="PRINTS" id="PR00081">
    <property type="entry name" value="GDHRDH"/>
</dbReference>
<dbReference type="Pfam" id="PF00106">
    <property type="entry name" value="adh_short"/>
    <property type="match status" value="1"/>
</dbReference>
<name>A0A8J3DLV4_9HYPH</name>
<dbReference type="Gene3D" id="3.40.50.720">
    <property type="entry name" value="NAD(P)-binding Rossmann-like Domain"/>
    <property type="match status" value="1"/>
</dbReference>
<dbReference type="PROSITE" id="PS00061">
    <property type="entry name" value="ADH_SHORT"/>
    <property type="match status" value="1"/>
</dbReference>
<gene>
    <name evidence="3" type="ORF">GCM10016234_06940</name>
</gene>
<dbReference type="EMBL" id="BMZQ01000001">
    <property type="protein sequence ID" value="GHD07947.1"/>
    <property type="molecule type" value="Genomic_DNA"/>
</dbReference>
<comment type="similarity">
    <text evidence="1">Belongs to the short-chain dehydrogenases/reductases (SDR) family.</text>
</comment>